<reference evidence="14" key="1">
    <citation type="submission" date="2018-01" db="EMBL/GenBank/DDBJ databases">
        <title>Comparative genomics of Mycobacterium mucogenicum and Mycobacterium neoaurum clade members emphasizing tRNA and non-coding RNA.</title>
        <authorList>
            <person name="Behra P.R.K."/>
            <person name="Pettersson B.M.F."/>
            <person name="Das S."/>
            <person name="Dasgupta S."/>
            <person name="Kirsebom L.A."/>
        </authorList>
    </citation>
    <scope>NUCLEOTIDE SEQUENCE</scope>
    <source>
        <strain evidence="14">DSM 44124</strain>
    </source>
</reference>
<dbReference type="GO" id="GO:0003677">
    <property type="term" value="F:DNA binding"/>
    <property type="evidence" value="ECO:0007669"/>
    <property type="project" value="UniProtKB-UniRule"/>
</dbReference>
<comment type="cofactor">
    <cofactor evidence="11">
        <name>[4Fe-4S] cluster</name>
        <dbReference type="ChEBI" id="CHEBI:49883"/>
    </cofactor>
    <text evidence="11">Binds 1 [4Fe-4S] cluster per subunit. Following nitrosylation of the [4Fe-4S] cluster binds 1 [4Fe-8(NO)] cluster per subunit.</text>
</comment>
<evidence type="ECO:0000256" key="10">
    <source>
        <dbReference type="ARBA" id="ARBA00023163"/>
    </source>
</evidence>
<dbReference type="AlphaFoldDB" id="A0A8H2PF93"/>
<evidence type="ECO:0000313" key="14">
    <source>
        <dbReference type="EMBL" id="TLH51468.1"/>
    </source>
</evidence>
<evidence type="ECO:0000259" key="12">
    <source>
        <dbReference type="PROSITE" id="PS51674"/>
    </source>
</evidence>
<dbReference type="GO" id="GO:0046872">
    <property type="term" value="F:metal ion binding"/>
    <property type="evidence" value="ECO:0007669"/>
    <property type="project" value="UniProtKB-KW"/>
</dbReference>
<comment type="subcellular location">
    <subcellularLocation>
        <location evidence="1 11">Cytoplasm</location>
    </subcellularLocation>
</comment>
<feature type="binding site" evidence="11">
    <location>
        <position position="63"/>
    </location>
    <ligand>
        <name>[4Fe-4S] cluster</name>
        <dbReference type="ChEBI" id="CHEBI:49883"/>
    </ligand>
</feature>
<dbReference type="Proteomes" id="UP000309231">
    <property type="component" value="Chromosome"/>
</dbReference>
<dbReference type="GO" id="GO:0035731">
    <property type="term" value="F:dinitrosyl-iron complex binding"/>
    <property type="evidence" value="ECO:0007669"/>
    <property type="project" value="UniProtKB-UniRule"/>
</dbReference>
<name>A0A8H2PF93_MYCMU</name>
<evidence type="ECO:0000256" key="6">
    <source>
        <dbReference type="ARBA" id="ARBA00023014"/>
    </source>
</evidence>
<keyword evidence="5 11" id="KW-0408">Iron</keyword>
<evidence type="ECO:0000256" key="11">
    <source>
        <dbReference type="HAMAP-Rule" id="MF_01479"/>
    </source>
</evidence>
<feature type="domain" description="4Fe-4S Wbl-type" evidence="12">
    <location>
        <begin position="24"/>
        <end position="93"/>
    </location>
</feature>
<keyword evidence="3 11" id="KW-0004">4Fe-4S</keyword>
<keyword evidence="4 11" id="KW-0479">Metal-binding</keyword>
<keyword evidence="10 11" id="KW-0804">Transcription</keyword>
<dbReference type="RefSeq" id="WP_053854564.1">
    <property type="nucleotide sequence ID" value="NZ_ANBS01000001.1"/>
</dbReference>
<reference evidence="13 15" key="3">
    <citation type="journal article" date="2019" name="Sci. Rep.">
        <title>Insight into the biology of Mycobacterium mucogenicum and Mycobacterium neoaurum clade members.</title>
        <authorList>
            <person name="Behra P.R.K."/>
            <person name="Pettersson B.M.F."/>
            <person name="Ramesh M."/>
            <person name="Dasgupta S."/>
            <person name="Kirsebom L.A."/>
        </authorList>
    </citation>
    <scope>NUCLEOTIDE SEQUENCE [LARGE SCALE GENOMIC DNA]</scope>
    <source>
        <strain evidence="13 15">DSM 44124</strain>
    </source>
</reference>
<comment type="PTM">
    <text evidence="11">The Fe-S cluster can be nitrosylated by nitric oxide (NO).</text>
</comment>
<feature type="binding site" evidence="11">
    <location>
        <position position="60"/>
    </location>
    <ligand>
        <name>[4Fe-4S] cluster</name>
        <dbReference type="ChEBI" id="CHEBI:49883"/>
    </ligand>
</feature>
<dbReference type="GO" id="GO:0051539">
    <property type="term" value="F:4 iron, 4 sulfur cluster binding"/>
    <property type="evidence" value="ECO:0007669"/>
    <property type="project" value="UniProtKB-UniRule"/>
</dbReference>
<dbReference type="InterPro" id="IPR034768">
    <property type="entry name" value="4FE4S_WBL"/>
</dbReference>
<feature type="binding site" evidence="11">
    <location>
        <position position="25"/>
    </location>
    <ligand>
        <name>[4Fe-4S] cluster</name>
        <dbReference type="ChEBI" id="CHEBI:49883"/>
    </ligand>
</feature>
<comment type="similarity">
    <text evidence="2 11">Belongs to the WhiB family.</text>
</comment>
<gene>
    <name evidence="11" type="primary">whiB</name>
    <name evidence="13" type="ORF">C1S78_003040</name>
    <name evidence="14" type="ORF">C1S78_03055</name>
</gene>
<dbReference type="GO" id="GO:0045454">
    <property type="term" value="P:cell redox homeostasis"/>
    <property type="evidence" value="ECO:0007669"/>
    <property type="project" value="TreeGrafter"/>
</dbReference>
<sequence length="107" mass="12259">MNIGPTKYTKTRGTRDDQWRQRALCRDHDPDIWFPDPEGIAGHGAARIRAEREAIAIPICEACPVQAECLAWALVNDQRFGVWGGKTEQERETIRRRMQRNARKATA</sequence>
<dbReference type="PANTHER" id="PTHR38839">
    <property type="entry name" value="TRANSCRIPTIONAL REGULATOR WHID-RELATED"/>
    <property type="match status" value="1"/>
</dbReference>
<dbReference type="HAMAP" id="MF_01479">
    <property type="entry name" value="WhiB"/>
    <property type="match status" value="1"/>
</dbReference>
<proteinExistence type="inferred from homology"/>
<protein>
    <recommendedName>
        <fullName evidence="11">Transcriptional regulator WhiB</fullName>
    </recommendedName>
</protein>
<evidence type="ECO:0000256" key="9">
    <source>
        <dbReference type="ARBA" id="ARBA00023157"/>
    </source>
</evidence>
<evidence type="ECO:0000256" key="4">
    <source>
        <dbReference type="ARBA" id="ARBA00022723"/>
    </source>
</evidence>
<dbReference type="EMBL" id="CP062008">
    <property type="protein sequence ID" value="QPG70019.1"/>
    <property type="molecule type" value="Genomic_DNA"/>
</dbReference>
<keyword evidence="6 11" id="KW-0411">Iron-sulfur</keyword>
<keyword evidence="15" id="KW-1185">Reference proteome</keyword>
<accession>A0A8H2PF93</accession>
<dbReference type="EMBL" id="POTL01000001">
    <property type="protein sequence ID" value="TLH51468.1"/>
    <property type="molecule type" value="Genomic_DNA"/>
</dbReference>
<dbReference type="Pfam" id="PF02467">
    <property type="entry name" value="Whib"/>
    <property type="match status" value="1"/>
</dbReference>
<keyword evidence="11" id="KW-0963">Cytoplasm</keyword>
<comment type="function">
    <text evidence="11">Acts as a transcriptional regulator. Probably redox-responsive. The apo- but not holo-form probably binds DNA.</text>
</comment>
<keyword evidence="9 11" id="KW-1015">Disulfide bond</keyword>
<feature type="binding site" evidence="11">
    <location>
        <position position="69"/>
    </location>
    <ligand>
        <name>[4Fe-4S] cluster</name>
        <dbReference type="ChEBI" id="CHEBI:49883"/>
    </ligand>
</feature>
<comment type="PTM">
    <text evidence="11">Upon Fe-S cluster removal intramolecular disulfide bonds are formed.</text>
</comment>
<evidence type="ECO:0000256" key="7">
    <source>
        <dbReference type="ARBA" id="ARBA00023015"/>
    </source>
</evidence>
<dbReference type="PROSITE" id="PS51674">
    <property type="entry name" value="4FE4S_WBL"/>
    <property type="match status" value="1"/>
</dbReference>
<keyword evidence="8 11" id="KW-0238">DNA-binding</keyword>
<dbReference type="GO" id="GO:0005737">
    <property type="term" value="C:cytoplasm"/>
    <property type="evidence" value="ECO:0007669"/>
    <property type="project" value="UniProtKB-SubCell"/>
</dbReference>
<reference evidence="13 15" key="2">
    <citation type="journal article" date="2019" name="BMC Evol. Biol.">
        <title>Comparative genomics of Mycobacterium mucogenicum and Mycobacterium neoaurum clade members emphasizing tRNA and non-coding RNA.</title>
        <authorList>
            <person name="Behra P.R.K."/>
            <person name="Pettersson B.M.F."/>
            <person name="Das S."/>
            <person name="Dasgupta S."/>
            <person name="Kirsebom L.A."/>
        </authorList>
    </citation>
    <scope>NUCLEOTIDE SEQUENCE [LARGE SCALE GENOMIC DNA]</scope>
    <source>
        <strain evidence="13 15">DSM 44124</strain>
    </source>
</reference>
<dbReference type="KEGG" id="mmuc:C1S78_003040"/>
<dbReference type="GO" id="GO:0045892">
    <property type="term" value="P:negative regulation of DNA-templated transcription"/>
    <property type="evidence" value="ECO:0007669"/>
    <property type="project" value="TreeGrafter"/>
</dbReference>
<evidence type="ECO:0000256" key="5">
    <source>
        <dbReference type="ARBA" id="ARBA00023004"/>
    </source>
</evidence>
<keyword evidence="7 11" id="KW-0805">Transcription regulation</keyword>
<organism evidence="14">
    <name type="scientific">Mycolicibacterium mucogenicum DSM 44124</name>
    <dbReference type="NCBI Taxonomy" id="1226753"/>
    <lineage>
        <taxon>Bacteria</taxon>
        <taxon>Bacillati</taxon>
        <taxon>Actinomycetota</taxon>
        <taxon>Actinomycetes</taxon>
        <taxon>Mycobacteriales</taxon>
        <taxon>Mycobacteriaceae</taxon>
        <taxon>Mycolicibacterium</taxon>
    </lineage>
</organism>
<evidence type="ECO:0000256" key="2">
    <source>
        <dbReference type="ARBA" id="ARBA00006597"/>
    </source>
</evidence>
<evidence type="ECO:0000256" key="1">
    <source>
        <dbReference type="ARBA" id="ARBA00004496"/>
    </source>
</evidence>
<dbReference type="GeneID" id="76723861"/>
<dbReference type="InterPro" id="IPR003482">
    <property type="entry name" value="Whib"/>
</dbReference>
<evidence type="ECO:0000256" key="3">
    <source>
        <dbReference type="ARBA" id="ARBA00022485"/>
    </source>
</evidence>
<evidence type="ECO:0000313" key="13">
    <source>
        <dbReference type="EMBL" id="QPG70019.1"/>
    </source>
</evidence>
<evidence type="ECO:0000256" key="8">
    <source>
        <dbReference type="ARBA" id="ARBA00023125"/>
    </source>
</evidence>
<evidence type="ECO:0000313" key="15">
    <source>
        <dbReference type="Proteomes" id="UP000309231"/>
    </source>
</evidence>
<dbReference type="GO" id="GO:0047134">
    <property type="term" value="F:protein-disulfide reductase [NAD(P)H] activity"/>
    <property type="evidence" value="ECO:0007669"/>
    <property type="project" value="TreeGrafter"/>
</dbReference>